<gene>
    <name evidence="7" type="ORF">HGA10_00005</name>
</gene>
<dbReference type="Gene3D" id="2.180.10.10">
    <property type="entry name" value="RHS repeat-associated core"/>
    <property type="match status" value="3"/>
</dbReference>
<evidence type="ECO:0000259" key="5">
    <source>
        <dbReference type="Pfam" id="PF21725"/>
    </source>
</evidence>
<feature type="domain" description="Teneurin-like YD-shell" evidence="6">
    <location>
        <begin position="1538"/>
        <end position="1694"/>
    </location>
</feature>
<evidence type="ECO:0000313" key="8">
    <source>
        <dbReference type="Proteomes" id="UP000572007"/>
    </source>
</evidence>
<feature type="compositionally biased region" description="Basic and acidic residues" evidence="3">
    <location>
        <begin position="803"/>
        <end position="818"/>
    </location>
</feature>
<dbReference type="InterPro" id="IPR031325">
    <property type="entry name" value="RHS_repeat"/>
</dbReference>
<feature type="compositionally biased region" description="Basic and acidic residues" evidence="3">
    <location>
        <begin position="520"/>
        <end position="538"/>
    </location>
</feature>
<feature type="domain" description="Putative T7SS secretion signal" evidence="5">
    <location>
        <begin position="15"/>
        <end position="243"/>
    </location>
</feature>
<evidence type="ECO:0000256" key="2">
    <source>
        <dbReference type="SAM" id="Coils"/>
    </source>
</evidence>
<feature type="compositionally biased region" description="Polar residues" evidence="3">
    <location>
        <begin position="385"/>
        <end position="402"/>
    </location>
</feature>
<dbReference type="Pfam" id="PF05593">
    <property type="entry name" value="RHS_repeat"/>
    <property type="match status" value="3"/>
</dbReference>
<dbReference type="InterPro" id="IPR050708">
    <property type="entry name" value="T6SS_VgrG/RHS"/>
</dbReference>
<dbReference type="Pfam" id="PF21725">
    <property type="entry name" value="T7SS_signal"/>
    <property type="match status" value="1"/>
</dbReference>
<evidence type="ECO:0008006" key="9">
    <source>
        <dbReference type="Google" id="ProtNLM"/>
    </source>
</evidence>
<feature type="coiled-coil region" evidence="2">
    <location>
        <begin position="144"/>
        <end position="171"/>
    </location>
</feature>
<feature type="domain" description="DUF6531" evidence="4">
    <location>
        <begin position="1010"/>
        <end position="1081"/>
    </location>
</feature>
<evidence type="ECO:0000259" key="4">
    <source>
        <dbReference type="Pfam" id="PF20148"/>
    </source>
</evidence>
<dbReference type="PANTHER" id="PTHR32305">
    <property type="match status" value="1"/>
</dbReference>
<reference evidence="7 8" key="1">
    <citation type="submission" date="2020-04" db="EMBL/GenBank/DDBJ databases">
        <title>MicrobeNet Type strains.</title>
        <authorList>
            <person name="Nicholson A.C."/>
        </authorList>
    </citation>
    <scope>NUCLEOTIDE SEQUENCE [LARGE SCALE GENOMIC DNA]</scope>
    <source>
        <strain evidence="7 8">DSM 44960</strain>
    </source>
</reference>
<dbReference type="NCBIfam" id="TIGR01643">
    <property type="entry name" value="YD_repeat_2x"/>
    <property type="match status" value="10"/>
</dbReference>
<feature type="compositionally biased region" description="Low complexity" evidence="3">
    <location>
        <begin position="778"/>
        <end position="787"/>
    </location>
</feature>
<dbReference type="Pfam" id="PF20148">
    <property type="entry name" value="DUF6531"/>
    <property type="match status" value="1"/>
</dbReference>
<feature type="compositionally biased region" description="Polar residues" evidence="3">
    <location>
        <begin position="626"/>
        <end position="653"/>
    </location>
</feature>
<dbReference type="InterPro" id="IPR045351">
    <property type="entry name" value="DUF6531"/>
</dbReference>
<feature type="compositionally biased region" description="Basic and acidic residues" evidence="3">
    <location>
        <begin position="616"/>
        <end position="625"/>
    </location>
</feature>
<dbReference type="RefSeq" id="WP_168441115.1">
    <property type="nucleotide sequence ID" value="NZ_JAAXOM010000001.1"/>
</dbReference>
<dbReference type="EMBL" id="JAAXOM010000001">
    <property type="protein sequence ID" value="NKX85695.1"/>
    <property type="molecule type" value="Genomic_DNA"/>
</dbReference>
<evidence type="ECO:0000259" key="6">
    <source>
        <dbReference type="Pfam" id="PF25023"/>
    </source>
</evidence>
<dbReference type="InterPro" id="IPR049082">
    <property type="entry name" value="T7SS_signal"/>
</dbReference>
<feature type="compositionally biased region" description="Polar residues" evidence="3">
    <location>
        <begin position="668"/>
        <end position="677"/>
    </location>
</feature>
<proteinExistence type="predicted"/>
<dbReference type="PRINTS" id="PR00394">
    <property type="entry name" value="RHSPROTEIN"/>
</dbReference>
<dbReference type="Pfam" id="PF25023">
    <property type="entry name" value="TEN_YD-shell"/>
    <property type="match status" value="2"/>
</dbReference>
<dbReference type="PANTHER" id="PTHR32305:SF15">
    <property type="entry name" value="PROTEIN RHSA-RELATED"/>
    <property type="match status" value="1"/>
</dbReference>
<keyword evidence="2" id="KW-0175">Coiled coil</keyword>
<feature type="non-terminal residue" evidence="7">
    <location>
        <position position="2013"/>
    </location>
</feature>
<feature type="compositionally biased region" description="Basic and acidic residues" evidence="3">
    <location>
        <begin position="450"/>
        <end position="469"/>
    </location>
</feature>
<feature type="compositionally biased region" description="Basic and acidic residues" evidence="3">
    <location>
        <begin position="829"/>
        <end position="845"/>
    </location>
</feature>
<feature type="compositionally biased region" description="Polar residues" evidence="3">
    <location>
        <begin position="539"/>
        <end position="602"/>
    </location>
</feature>
<feature type="compositionally biased region" description="Basic and acidic residues" evidence="3">
    <location>
        <begin position="861"/>
        <end position="1012"/>
    </location>
</feature>
<keyword evidence="8" id="KW-1185">Reference proteome</keyword>
<sequence>MGIGEIFDKVGSAIEDGVENVVEGAGQIIDDGLDVVGDAAKHVGLEKIGNALDDLGDNIASATGGDVEEEELGQTEDPKELILGEPSEIGSAAETLTKMAEAIESTGQALQKIDAAEWTGKGADAFNAVYDKQPKLWFDGADAMAAAAEALKAWQNEVKAAQDKAQTAIDRWKAADAEERRQKTWWNGLTGEQQQANPLIDTWTAIRNEAREILRGARVQRDNGASIAVGAIETATERAPKEPPFSERWIANISDLKGVFDHAALNFTAGFLTAVTGMVQFVRQVNPTDIYNITHPAEYAKGLSDLGTGLVVAAADPGAAVDAILKEARANPFEFAGSLAPDLILTAATGGGGGAKVAVSAAKRAADAARRVSGRDTGSPDPNPARQTDPNPARQTDPQGQQDPRRSAGLPNSTDTQLPGDARPMEAAPQRDAPAPRTEDTGGAGNTTPERTEPRQTEPATRTEPDNDPKPTSAEPTPTREPEPTRQEPAPAPERSTDPDPPPTRTEPRPEAAGTTDPHTPQRTDPGESPIRRTDDTPTQRTEPASTNHTDTPTQRTDPAPTHQNDTPTQRTEPASTNHTDTPTQRTDPASTHQNDAPTQRTDPADAPTQRTDPAPTHRTDDPPQRSDSSPNQQANDVPQQRGDSTPGQSSPFDSPHTRADGGPDLPTTRTDTGNNGDSSPETRPTSDTSPSSTSPDTRPTLTTGDTPSTPNPATPSAMWQPAPTAHPDSGTAPRSTPDGATPRTQPGTSPAAGSHTPQSPARLDPTSPRPHRDSTPESRSTPETSRAGAAPESLGRPLDVARSGEHSPRTTDPRTDSPTRATPHHATPRTDADPTPRQDHDRSPAAETPQRVSNPNPDTHAPRTPDPDAPTDRIPERDNESPTDHTPERDPHTERSTDRDSDNTTNRREPDAPADRTPDRENNSPTDRDPNSPTDRTPDRDPDTDRAKERDPDNTDRTPDRDPDNHTDRDADNPTPTDRADADRDAHDHARTSGAEHDRTPEQKTCSKDPVDISTGEFLLPEIDLELPGVLPLVLRRSHHSNFRFGRWFGPSWSGTLDARVIVSDGGVTFVGEDGIMLAFPHAAVDEPVHPLTGGRAWSLTRTDTGGYRVWDRQRELIWHFAPEPGLDGLDAELGNYAVSAITDRHHNRVRFHYDTEGVPVEVSHSGGYRVRVDTVGGRVTGLTLVAEDYHESIREFGYTSGELTAVTNAVGATTHYTYDANHRMTSWTDSNGNQMVNTFDESGRVVHQRGTAGMLNCDYEYIDFPGGTGRLTAVTDSLGAVTSHGFDRELQLRDLVTPDGAHFHTDYNADRKPLTVTGPDPATTTTYRYNGAGDPVEIIRPDGVSLEYDYAWRDRPSTITTADGAVHRREWSDNGDLLAATDPTGSRTEFTYHPSGAPADVVVDGVRTTVRVDAAGLPVALVDAFGATTRIERDAAGRVVRTVDPAGAVTRYEWSPAGNLLSRTDPDGCRESWDYDGEGNIVAHTDPAGGVTAYTYGAFDLLASRTDADGSVTRYEWDTERRLIAVHNPLGQSWTYEYDSAGRLIAETDYTATTTTYTWDAAGRLATVTAATGITRRHRYDILGRRTEIVTDDGDWIRRTYDAAGRILTAATGNGETPCHTIEYTYSPAGLLESEQVDARPPLRFTYDQHGRRVARTSPTGAETTWHHDLAGRVDRIGIGAHDITLEYNVAGHLIGWRLGELAVTREVTELGRLVGQEVTAFPARLVSLDLGGSTRPAPQSVRRDEFRYRTDGYVTAQRTTRSQSAALYRDYTLDAGGRVTAVAHNDHLTEHYSYDPLGNITTGPREYRGNLLIHDGHSSYDYDRAGRLIRKTSGERTWHYRYNSFDQLTDVYTPDLQWWRYTYDALGRRTTKQHLAVDGTVLARTDFTWDDTRLIESYTGTTTTRWEYRPGTPVPLTQTIDHPTSPECCAVITDLTGTPTELVDPTTGRPTATATTSLWGHTTWHGTTSTPLRFPGQFHDPESDLHYNLHRVYDPHTARYLTRDPLGLNP</sequence>
<protein>
    <recommendedName>
        <fullName evidence="9">RHS repeat-associated protein</fullName>
    </recommendedName>
</protein>
<dbReference type="InterPro" id="IPR006530">
    <property type="entry name" value="YD"/>
</dbReference>
<dbReference type="InterPro" id="IPR056823">
    <property type="entry name" value="TEN-like_YD-shell"/>
</dbReference>
<name>A0A846VY97_9NOCA</name>
<evidence type="ECO:0000256" key="3">
    <source>
        <dbReference type="SAM" id="MobiDB-lite"/>
    </source>
</evidence>
<dbReference type="Proteomes" id="UP000572007">
    <property type="component" value="Unassembled WGS sequence"/>
</dbReference>
<feature type="domain" description="Teneurin-like YD-shell" evidence="6">
    <location>
        <begin position="1743"/>
        <end position="2007"/>
    </location>
</feature>
<dbReference type="InterPro" id="IPR022385">
    <property type="entry name" value="Rhs_assc_core"/>
</dbReference>
<dbReference type="NCBIfam" id="TIGR03696">
    <property type="entry name" value="Rhs_assc_core"/>
    <property type="match status" value="1"/>
</dbReference>
<evidence type="ECO:0000313" key="7">
    <source>
        <dbReference type="EMBL" id="NKX85695.1"/>
    </source>
</evidence>
<accession>A0A846VY97</accession>
<feature type="compositionally biased region" description="Low complexity" evidence="3">
    <location>
        <begin position="678"/>
        <end position="709"/>
    </location>
</feature>
<organism evidence="7 8">
    <name type="scientific">Nocardia coubleae</name>
    <dbReference type="NCBI Taxonomy" id="356147"/>
    <lineage>
        <taxon>Bacteria</taxon>
        <taxon>Bacillati</taxon>
        <taxon>Actinomycetota</taxon>
        <taxon>Actinomycetes</taxon>
        <taxon>Mycobacteriales</taxon>
        <taxon>Nocardiaceae</taxon>
        <taxon>Nocardia</taxon>
    </lineage>
</organism>
<dbReference type="SUPFAM" id="SSF50960">
    <property type="entry name" value="TolB, C-terminal domain"/>
    <property type="match status" value="1"/>
</dbReference>
<keyword evidence="1" id="KW-0677">Repeat</keyword>
<feature type="region of interest" description="Disordered" evidence="3">
    <location>
        <begin position="368"/>
        <end position="1013"/>
    </location>
</feature>
<comment type="caution">
    <text evidence="7">The sequence shown here is derived from an EMBL/GenBank/DDBJ whole genome shotgun (WGS) entry which is preliminary data.</text>
</comment>
<evidence type="ECO:0000256" key="1">
    <source>
        <dbReference type="ARBA" id="ARBA00022737"/>
    </source>
</evidence>